<gene>
    <name evidence="2" type="ORF">DFQ27_000730</name>
</gene>
<keyword evidence="1" id="KW-0472">Membrane</keyword>
<sequence>MILFHEQTGKLRTWARRTLWFLLIVGILCAIVIPIFMIYRKEGTDARSAVDVEPQGVSHTGDYIHVVATVSSVDFEDKNYRVHFEFTPHGTLAGDDGILTEDIEIALFYTTLNFPEGQIMQVLSFALNILPLSQGDAGPRSVDVTMPYTRGAPIDYPFDRYVSYFEILIHKEKEKLHKIPVSFTFLAMLQTVEFIPVLHLDPTDTYKIAMQITTNRSPTTIGFSIFVVVIMWALSISISIITIQVVRKHRESDEHILTLGITTLFALPALRETQPGIPAIGCAADVLGFYWNMAIIAIASICVLLASALRWKEPSIHGDLELIRMEHNYQSRLINEMTVPMPFPLTGGPFTDRQLRKKRVPFMTTPTLTPYQLLKVAV</sequence>
<dbReference type="AlphaFoldDB" id="A0A9P6QNI5"/>
<feature type="transmembrane region" description="Helical" evidence="1">
    <location>
        <begin position="220"/>
        <end position="243"/>
    </location>
</feature>
<keyword evidence="1" id="KW-0812">Transmembrane</keyword>
<accession>A0A9P6QNI5</accession>
<dbReference type="InterPro" id="IPR027948">
    <property type="entry name" value="DUF4436"/>
</dbReference>
<reference evidence="2" key="1">
    <citation type="journal article" date="2020" name="Fungal Divers.">
        <title>Resolving the Mortierellaceae phylogeny through synthesis of multi-gene phylogenetics and phylogenomics.</title>
        <authorList>
            <person name="Vandepol N."/>
            <person name="Liber J."/>
            <person name="Desiro A."/>
            <person name="Na H."/>
            <person name="Kennedy M."/>
            <person name="Barry K."/>
            <person name="Grigoriev I.V."/>
            <person name="Miller A.N."/>
            <person name="O'Donnell K."/>
            <person name="Stajich J.E."/>
            <person name="Bonito G."/>
        </authorList>
    </citation>
    <scope>NUCLEOTIDE SEQUENCE</scope>
    <source>
        <strain evidence="2">BC1065</strain>
    </source>
</reference>
<evidence type="ECO:0000313" key="2">
    <source>
        <dbReference type="EMBL" id="KAG0270073.1"/>
    </source>
</evidence>
<dbReference type="OrthoDB" id="2117972at2759"/>
<protein>
    <submittedName>
        <fullName evidence="2">Uncharacterized protein</fullName>
    </submittedName>
</protein>
<organism evidence="2 3">
    <name type="scientific">Actinomortierella ambigua</name>
    <dbReference type="NCBI Taxonomy" id="1343610"/>
    <lineage>
        <taxon>Eukaryota</taxon>
        <taxon>Fungi</taxon>
        <taxon>Fungi incertae sedis</taxon>
        <taxon>Mucoromycota</taxon>
        <taxon>Mortierellomycotina</taxon>
        <taxon>Mortierellomycetes</taxon>
        <taxon>Mortierellales</taxon>
        <taxon>Mortierellaceae</taxon>
        <taxon>Actinomortierella</taxon>
    </lineage>
</organism>
<evidence type="ECO:0000313" key="3">
    <source>
        <dbReference type="Proteomes" id="UP000807716"/>
    </source>
</evidence>
<name>A0A9P6QNI5_9FUNG</name>
<comment type="caution">
    <text evidence="2">The sequence shown here is derived from an EMBL/GenBank/DDBJ whole genome shotgun (WGS) entry which is preliminary data.</text>
</comment>
<proteinExistence type="predicted"/>
<keyword evidence="1" id="KW-1133">Transmembrane helix</keyword>
<feature type="transmembrane region" description="Helical" evidence="1">
    <location>
        <begin position="20"/>
        <end position="39"/>
    </location>
</feature>
<dbReference type="Pfam" id="PF14494">
    <property type="entry name" value="DUF4436"/>
    <property type="match status" value="1"/>
</dbReference>
<dbReference type="Proteomes" id="UP000807716">
    <property type="component" value="Unassembled WGS sequence"/>
</dbReference>
<feature type="transmembrane region" description="Helical" evidence="1">
    <location>
        <begin position="290"/>
        <end position="309"/>
    </location>
</feature>
<dbReference type="EMBL" id="JAAAJB010000012">
    <property type="protein sequence ID" value="KAG0270073.1"/>
    <property type="molecule type" value="Genomic_DNA"/>
</dbReference>
<evidence type="ECO:0000256" key="1">
    <source>
        <dbReference type="SAM" id="Phobius"/>
    </source>
</evidence>
<keyword evidence="3" id="KW-1185">Reference proteome</keyword>